<evidence type="ECO:0008006" key="3">
    <source>
        <dbReference type="Google" id="ProtNLM"/>
    </source>
</evidence>
<dbReference type="PIRSF" id="PIRSF008502">
    <property type="entry name" value="UCP008502"/>
    <property type="match status" value="1"/>
</dbReference>
<dbReference type="Proteomes" id="UP000294419">
    <property type="component" value="Chromosome"/>
</dbReference>
<evidence type="ECO:0000313" key="2">
    <source>
        <dbReference type="Proteomes" id="UP000294419"/>
    </source>
</evidence>
<dbReference type="InterPro" id="IPR012545">
    <property type="entry name" value="DUF1697"/>
</dbReference>
<proteinExistence type="predicted"/>
<sequence length="177" mass="20221">MRYCAFLRGVNVNGTSMKMAEVCKIFSEVGMKEVSSVLATGNILFSSAINRSELKIILEKALSDYFHYEAFLFLKTENEVAEIFAENPFAKSDDSHIYIFIGIEGIEDLLLQEFNDSIKSENEKGAIVDQTFYWQISKGYTLDSNFGKILGKKSMKEKMTSRNLNTIEKIVKKFQYN</sequence>
<dbReference type="PANTHER" id="PTHR36439:SF1">
    <property type="entry name" value="DUF1697 DOMAIN-CONTAINING PROTEIN"/>
    <property type="match status" value="1"/>
</dbReference>
<dbReference type="EMBL" id="CP037954">
    <property type="protein sequence ID" value="QBO59211.1"/>
    <property type="molecule type" value="Genomic_DNA"/>
</dbReference>
<dbReference type="Gene3D" id="3.30.70.1280">
    <property type="entry name" value="SP0830-like domains"/>
    <property type="match status" value="1"/>
</dbReference>
<dbReference type="SUPFAM" id="SSF160379">
    <property type="entry name" value="SP0830-like"/>
    <property type="match status" value="1"/>
</dbReference>
<dbReference type="Gene3D" id="3.30.70.1260">
    <property type="entry name" value="bacterial protein sp0830 like"/>
    <property type="match status" value="1"/>
</dbReference>
<reference evidence="1 2" key="1">
    <citation type="submission" date="2019-03" db="EMBL/GenBank/DDBJ databases">
        <authorList>
            <person name="Kim H."/>
            <person name="Yu S.-M."/>
        </authorList>
    </citation>
    <scope>NUCLEOTIDE SEQUENCE [LARGE SCALE GENOMIC DNA]</scope>
    <source>
        <strain evidence="1 2">NBC122</strain>
    </source>
</reference>
<dbReference type="OrthoDB" id="9806494at2"/>
<dbReference type="AlphaFoldDB" id="A0A4P6ZHJ7"/>
<accession>A0A4P6ZHJ7</accession>
<organism evidence="1 2">
    <name type="scientific">Chryseobacterium salivictor</name>
    <dbReference type="NCBI Taxonomy" id="2547600"/>
    <lineage>
        <taxon>Bacteria</taxon>
        <taxon>Pseudomonadati</taxon>
        <taxon>Bacteroidota</taxon>
        <taxon>Flavobacteriia</taxon>
        <taxon>Flavobacteriales</taxon>
        <taxon>Weeksellaceae</taxon>
        <taxon>Chryseobacterium group</taxon>
        <taxon>Chryseobacterium</taxon>
    </lineage>
</organism>
<name>A0A4P6ZHJ7_9FLAO</name>
<dbReference type="KEGG" id="csal:NBC122_02407"/>
<dbReference type="RefSeq" id="WP_133440569.1">
    <property type="nucleotide sequence ID" value="NZ_CP037954.1"/>
</dbReference>
<evidence type="ECO:0000313" key="1">
    <source>
        <dbReference type="EMBL" id="QBO59211.1"/>
    </source>
</evidence>
<dbReference type="PANTHER" id="PTHR36439">
    <property type="entry name" value="BLL4334 PROTEIN"/>
    <property type="match status" value="1"/>
</dbReference>
<keyword evidence="2" id="KW-1185">Reference proteome</keyword>
<dbReference type="Pfam" id="PF08002">
    <property type="entry name" value="DUF1697"/>
    <property type="match status" value="1"/>
</dbReference>
<gene>
    <name evidence="1" type="ORF">NBC122_02407</name>
</gene>
<protein>
    <recommendedName>
        <fullName evidence="3">DUF1697 domain-containing protein</fullName>
    </recommendedName>
</protein>